<evidence type="ECO:0000256" key="15">
    <source>
        <dbReference type="ARBA" id="ARBA00022842"/>
    </source>
</evidence>
<dbReference type="InterPro" id="IPR031322">
    <property type="entry name" value="Shikimate/glucono_kinase"/>
</dbReference>
<dbReference type="GO" id="GO:0008652">
    <property type="term" value="P:amino acid biosynthetic process"/>
    <property type="evidence" value="ECO:0007669"/>
    <property type="project" value="UniProtKB-KW"/>
</dbReference>
<keyword evidence="8" id="KW-0028">Amino-acid biosynthesis</keyword>
<comment type="pathway">
    <text evidence="4">Metabolic intermediate biosynthesis; chorismate biosynthesis; chorismate from D-erythrose 4-phosphate and phosphoenolpyruvate: step 5/7.</text>
</comment>
<evidence type="ECO:0000256" key="2">
    <source>
        <dbReference type="ARBA" id="ARBA00002641"/>
    </source>
</evidence>
<evidence type="ECO:0000256" key="16">
    <source>
        <dbReference type="ARBA" id="ARBA00022946"/>
    </source>
</evidence>
<dbReference type="InterPro" id="IPR023000">
    <property type="entry name" value="Shikimate_kinase_CS"/>
</dbReference>
<evidence type="ECO:0000256" key="3">
    <source>
        <dbReference type="ARBA" id="ARBA00004229"/>
    </source>
</evidence>
<protein>
    <recommendedName>
        <fullName evidence="6">shikimate kinase</fullName>
        <ecNumber evidence="6">2.7.1.71</ecNumber>
    </recommendedName>
</protein>
<proteinExistence type="inferred from homology"/>
<evidence type="ECO:0000256" key="17">
    <source>
        <dbReference type="ARBA" id="ARBA00023141"/>
    </source>
</evidence>
<dbReference type="Gene3D" id="3.40.50.300">
    <property type="entry name" value="P-loop containing nucleotide triphosphate hydrolases"/>
    <property type="match status" value="1"/>
</dbReference>
<keyword evidence="10" id="KW-0808">Transferase</keyword>
<evidence type="ECO:0000256" key="7">
    <source>
        <dbReference type="ARBA" id="ARBA00022528"/>
    </source>
</evidence>
<dbReference type="GO" id="GO:0009073">
    <property type="term" value="P:aromatic amino acid family biosynthetic process"/>
    <property type="evidence" value="ECO:0007669"/>
    <property type="project" value="UniProtKB-KW"/>
</dbReference>
<dbReference type="GO" id="GO:0005524">
    <property type="term" value="F:ATP binding"/>
    <property type="evidence" value="ECO:0007669"/>
    <property type="project" value="UniProtKB-KW"/>
</dbReference>
<evidence type="ECO:0000256" key="12">
    <source>
        <dbReference type="ARBA" id="ARBA00022741"/>
    </source>
</evidence>
<keyword evidence="9" id="KW-0934">Plastid</keyword>
<keyword evidence="12" id="KW-0547">Nucleotide-binding</keyword>
<comment type="subcellular location">
    <subcellularLocation>
        <location evidence="3">Plastid</location>
        <location evidence="3">Chloroplast</location>
    </subcellularLocation>
</comment>
<dbReference type="PANTHER" id="PTHR21087:SF16">
    <property type="entry name" value="SHIKIMATE KINASE 1, CHLOROPLASTIC"/>
    <property type="match status" value="1"/>
</dbReference>
<keyword evidence="13" id="KW-0418">Kinase</keyword>
<evidence type="ECO:0000256" key="11">
    <source>
        <dbReference type="ARBA" id="ARBA00022723"/>
    </source>
</evidence>
<dbReference type="EC" id="2.7.1.71" evidence="6"/>
<dbReference type="EMBL" id="CM029043">
    <property type="protein sequence ID" value="KAG2610673.1"/>
    <property type="molecule type" value="Genomic_DNA"/>
</dbReference>
<keyword evidence="7" id="KW-0150">Chloroplast</keyword>
<dbReference type="SUPFAM" id="SSF52540">
    <property type="entry name" value="P-loop containing nucleoside triphosphate hydrolases"/>
    <property type="match status" value="1"/>
</dbReference>
<evidence type="ECO:0000256" key="13">
    <source>
        <dbReference type="ARBA" id="ARBA00022777"/>
    </source>
</evidence>
<comment type="cofactor">
    <cofactor evidence="1">
        <name>Mg(2+)</name>
        <dbReference type="ChEBI" id="CHEBI:18420"/>
    </cofactor>
</comment>
<dbReference type="PROSITE" id="PS01128">
    <property type="entry name" value="SHIKIMATE_KINASE"/>
    <property type="match status" value="1"/>
</dbReference>
<evidence type="ECO:0000256" key="1">
    <source>
        <dbReference type="ARBA" id="ARBA00001946"/>
    </source>
</evidence>
<evidence type="ECO:0000256" key="5">
    <source>
        <dbReference type="ARBA" id="ARBA00006997"/>
    </source>
</evidence>
<dbReference type="HAMAP" id="MF_00109">
    <property type="entry name" value="Shikimate_kinase"/>
    <property type="match status" value="1"/>
</dbReference>
<dbReference type="PRINTS" id="PR01100">
    <property type="entry name" value="SHIKIMTKNASE"/>
</dbReference>
<dbReference type="GO" id="GO:0019632">
    <property type="term" value="P:shikimate metabolic process"/>
    <property type="evidence" value="ECO:0007669"/>
    <property type="project" value="UniProtKB-ARBA"/>
</dbReference>
<evidence type="ECO:0000256" key="8">
    <source>
        <dbReference type="ARBA" id="ARBA00022605"/>
    </source>
</evidence>
<accession>A0A8T0TNS2</accession>
<evidence type="ECO:0000256" key="6">
    <source>
        <dbReference type="ARBA" id="ARBA00012154"/>
    </source>
</evidence>
<keyword evidence="17" id="KW-0057">Aromatic amino acid biosynthesis</keyword>
<keyword evidence="15" id="KW-0460">Magnesium</keyword>
<dbReference type="PANTHER" id="PTHR21087">
    <property type="entry name" value="SHIKIMATE KINASE"/>
    <property type="match status" value="1"/>
</dbReference>
<evidence type="ECO:0000256" key="9">
    <source>
        <dbReference type="ARBA" id="ARBA00022640"/>
    </source>
</evidence>
<evidence type="ECO:0000256" key="4">
    <source>
        <dbReference type="ARBA" id="ARBA00004842"/>
    </source>
</evidence>
<dbReference type="Pfam" id="PF01202">
    <property type="entry name" value="SKI"/>
    <property type="match status" value="1"/>
</dbReference>
<evidence type="ECO:0000256" key="18">
    <source>
        <dbReference type="ARBA" id="ARBA00048567"/>
    </source>
</evidence>
<dbReference type="OrthoDB" id="197068at2759"/>
<comment type="function">
    <text evidence="2">Catalyzes the specific phosphorylation of the 3-hydroxyl group of shikimic acid using ATP as a cosubstrate.</text>
</comment>
<comment type="similarity">
    <text evidence="5">Belongs to the shikimate kinase family.</text>
</comment>
<comment type="caution">
    <text evidence="19">The sequence shown here is derived from an EMBL/GenBank/DDBJ whole genome shotgun (WGS) entry which is preliminary data.</text>
</comment>
<dbReference type="AlphaFoldDB" id="A0A8T0TNS2"/>
<dbReference type="GO" id="GO:0046872">
    <property type="term" value="F:metal ion binding"/>
    <property type="evidence" value="ECO:0007669"/>
    <property type="project" value="UniProtKB-KW"/>
</dbReference>
<dbReference type="GO" id="GO:0009507">
    <property type="term" value="C:chloroplast"/>
    <property type="evidence" value="ECO:0007669"/>
    <property type="project" value="UniProtKB-SubCell"/>
</dbReference>
<dbReference type="GO" id="GO:0004765">
    <property type="term" value="F:shikimate kinase activity"/>
    <property type="evidence" value="ECO:0007669"/>
    <property type="project" value="UniProtKB-EC"/>
</dbReference>
<evidence type="ECO:0000256" key="10">
    <source>
        <dbReference type="ARBA" id="ARBA00022679"/>
    </source>
</evidence>
<keyword evidence="16" id="KW-0809">Transit peptide</keyword>
<keyword evidence="20" id="KW-1185">Reference proteome</keyword>
<dbReference type="Proteomes" id="UP000823388">
    <property type="component" value="Chromosome 4K"/>
</dbReference>
<evidence type="ECO:0000313" key="20">
    <source>
        <dbReference type="Proteomes" id="UP000823388"/>
    </source>
</evidence>
<sequence>MEVGASMAMQSSAPGVGAGAAGGRRSAFLGREKQARAGSLRVGAGTAGAAAVAVRARGTNPVAPLRCVRASRGQIHNLETQIDFRYSSSHASSESLHNSVDEALLLKRKSKEVMFQLNGRCIYLVGMMGSGKSTVGKILAEVLGYSFFDSDKLVEQAVGMPSVAQIFKVHSEAFFRENESNVLRDLSSMRRLVVATGGGAVIRPINWNYMKKGLSVWLDVPLDALAKRIAQVGTASRPLLDQPSDDPYTAAFTKLSMLAEQRGEAYANANARVSLEEIAAKQGHGDVSKLTPTDIAIEALLQVGNFVNEHNTWPSGRLAS</sequence>
<name>A0A8T0TNS2_PANVG</name>
<gene>
    <name evidence="19" type="ORF">PVAP13_4KG171300</name>
</gene>
<dbReference type="InterPro" id="IPR027417">
    <property type="entry name" value="P-loop_NTPase"/>
</dbReference>
<keyword evidence="14" id="KW-0067">ATP-binding</keyword>
<organism evidence="19 20">
    <name type="scientific">Panicum virgatum</name>
    <name type="common">Blackwell switchgrass</name>
    <dbReference type="NCBI Taxonomy" id="38727"/>
    <lineage>
        <taxon>Eukaryota</taxon>
        <taxon>Viridiplantae</taxon>
        <taxon>Streptophyta</taxon>
        <taxon>Embryophyta</taxon>
        <taxon>Tracheophyta</taxon>
        <taxon>Spermatophyta</taxon>
        <taxon>Magnoliopsida</taxon>
        <taxon>Liliopsida</taxon>
        <taxon>Poales</taxon>
        <taxon>Poaceae</taxon>
        <taxon>PACMAD clade</taxon>
        <taxon>Panicoideae</taxon>
        <taxon>Panicodae</taxon>
        <taxon>Paniceae</taxon>
        <taxon>Panicinae</taxon>
        <taxon>Panicum</taxon>
        <taxon>Panicum sect. Hiantes</taxon>
    </lineage>
</organism>
<dbReference type="InterPro" id="IPR000623">
    <property type="entry name" value="Shikimate_kinase/TSH1"/>
</dbReference>
<evidence type="ECO:0000313" key="19">
    <source>
        <dbReference type="EMBL" id="KAG2610673.1"/>
    </source>
</evidence>
<comment type="catalytic activity">
    <reaction evidence="18">
        <text>shikimate + ATP = 3-phosphoshikimate + ADP + H(+)</text>
        <dbReference type="Rhea" id="RHEA:13121"/>
        <dbReference type="ChEBI" id="CHEBI:15378"/>
        <dbReference type="ChEBI" id="CHEBI:30616"/>
        <dbReference type="ChEBI" id="CHEBI:36208"/>
        <dbReference type="ChEBI" id="CHEBI:145989"/>
        <dbReference type="ChEBI" id="CHEBI:456216"/>
        <dbReference type="EC" id="2.7.1.71"/>
    </reaction>
</comment>
<keyword evidence="11" id="KW-0479">Metal-binding</keyword>
<reference evidence="19" key="1">
    <citation type="submission" date="2020-05" db="EMBL/GenBank/DDBJ databases">
        <title>WGS assembly of Panicum virgatum.</title>
        <authorList>
            <person name="Lovell J.T."/>
            <person name="Jenkins J."/>
            <person name="Shu S."/>
            <person name="Juenger T.E."/>
            <person name="Schmutz J."/>
        </authorList>
    </citation>
    <scope>NUCLEOTIDE SEQUENCE</scope>
    <source>
        <strain evidence="19">AP13</strain>
    </source>
</reference>
<dbReference type="GO" id="GO:0005829">
    <property type="term" value="C:cytosol"/>
    <property type="evidence" value="ECO:0007669"/>
    <property type="project" value="TreeGrafter"/>
</dbReference>
<evidence type="ECO:0000256" key="14">
    <source>
        <dbReference type="ARBA" id="ARBA00022840"/>
    </source>
</evidence>
<dbReference type="CDD" id="cd00464">
    <property type="entry name" value="SK"/>
    <property type="match status" value="1"/>
</dbReference>
<dbReference type="FunFam" id="3.40.50.300:FF:000822">
    <property type="entry name" value="Shikimate kinase, chloroplastic"/>
    <property type="match status" value="1"/>
</dbReference>